<dbReference type="InterPro" id="IPR016454">
    <property type="entry name" value="Cysteine_dSase"/>
</dbReference>
<dbReference type="GO" id="GO:0046872">
    <property type="term" value="F:metal ion binding"/>
    <property type="evidence" value="ECO:0007669"/>
    <property type="project" value="UniProtKB-KW"/>
</dbReference>
<dbReference type="Gene3D" id="3.90.1150.10">
    <property type="entry name" value="Aspartate Aminotransferase, domain 1"/>
    <property type="match status" value="1"/>
</dbReference>
<dbReference type="Gene3D" id="1.10.260.50">
    <property type="match status" value="1"/>
</dbReference>
<evidence type="ECO:0000256" key="4">
    <source>
        <dbReference type="ARBA" id="ARBA00022679"/>
    </source>
</evidence>
<accession>A0A2H0KNS1</accession>
<keyword evidence="6" id="KW-0663">Pyridoxal phosphate</keyword>
<evidence type="ECO:0000256" key="3">
    <source>
        <dbReference type="ARBA" id="ARBA00012239"/>
    </source>
</evidence>
<dbReference type="PROSITE" id="PS00595">
    <property type="entry name" value="AA_TRANSFER_CLASS_5"/>
    <property type="match status" value="1"/>
</dbReference>
<dbReference type="EMBL" id="PCVL01000005">
    <property type="protein sequence ID" value="PIQ72909.1"/>
    <property type="molecule type" value="Genomic_DNA"/>
</dbReference>
<dbReference type="FunFam" id="3.40.640.10:FF:000084">
    <property type="entry name" value="IscS-like cysteine desulfurase"/>
    <property type="match status" value="1"/>
</dbReference>
<evidence type="ECO:0000256" key="10">
    <source>
        <dbReference type="RuleBase" id="RU004504"/>
    </source>
</evidence>
<dbReference type="InterPro" id="IPR015422">
    <property type="entry name" value="PyrdxlP-dep_Trfase_small"/>
</dbReference>
<comment type="cofactor">
    <cofactor evidence="1 10">
        <name>pyridoxal 5'-phosphate</name>
        <dbReference type="ChEBI" id="CHEBI:597326"/>
    </cofactor>
</comment>
<dbReference type="PANTHER" id="PTHR11601">
    <property type="entry name" value="CYSTEINE DESULFURYLASE FAMILY MEMBER"/>
    <property type="match status" value="1"/>
</dbReference>
<gene>
    <name evidence="12" type="ORF">COV86_00570</name>
</gene>
<evidence type="ECO:0000256" key="1">
    <source>
        <dbReference type="ARBA" id="ARBA00001933"/>
    </source>
</evidence>
<evidence type="ECO:0000256" key="2">
    <source>
        <dbReference type="ARBA" id="ARBA00006490"/>
    </source>
</evidence>
<keyword evidence="8" id="KW-0411">Iron-sulfur</keyword>
<dbReference type="EC" id="2.8.1.7" evidence="3"/>
<dbReference type="GO" id="GO:0051536">
    <property type="term" value="F:iron-sulfur cluster binding"/>
    <property type="evidence" value="ECO:0007669"/>
    <property type="project" value="UniProtKB-KW"/>
</dbReference>
<dbReference type="Pfam" id="PF00266">
    <property type="entry name" value="Aminotran_5"/>
    <property type="match status" value="1"/>
</dbReference>
<evidence type="ECO:0000259" key="11">
    <source>
        <dbReference type="Pfam" id="PF00266"/>
    </source>
</evidence>
<evidence type="ECO:0000256" key="9">
    <source>
        <dbReference type="ARBA" id="ARBA00050776"/>
    </source>
</evidence>
<evidence type="ECO:0000313" key="13">
    <source>
        <dbReference type="Proteomes" id="UP000229570"/>
    </source>
</evidence>
<evidence type="ECO:0000256" key="8">
    <source>
        <dbReference type="ARBA" id="ARBA00023014"/>
    </source>
</evidence>
<evidence type="ECO:0000256" key="5">
    <source>
        <dbReference type="ARBA" id="ARBA00022723"/>
    </source>
</evidence>
<comment type="similarity">
    <text evidence="2">Belongs to the class-V pyridoxal-phosphate-dependent aminotransferase family. NifS/IscS subfamily.</text>
</comment>
<dbReference type="InterPro" id="IPR000192">
    <property type="entry name" value="Aminotrans_V_dom"/>
</dbReference>
<keyword evidence="4" id="KW-0808">Transferase</keyword>
<dbReference type="Gene3D" id="3.40.640.10">
    <property type="entry name" value="Type I PLP-dependent aspartate aminotransferase-like (Major domain)"/>
    <property type="match status" value="1"/>
</dbReference>
<dbReference type="AlphaFoldDB" id="A0A2H0KNS1"/>
<dbReference type="InterPro" id="IPR020578">
    <property type="entry name" value="Aminotrans_V_PyrdxlP_BS"/>
</dbReference>
<reference evidence="12 13" key="1">
    <citation type="submission" date="2017-09" db="EMBL/GenBank/DDBJ databases">
        <title>Depth-based differentiation of microbial function through sediment-hosted aquifers and enrichment of novel symbionts in the deep terrestrial subsurface.</title>
        <authorList>
            <person name="Probst A.J."/>
            <person name="Ladd B."/>
            <person name="Jarett J.K."/>
            <person name="Geller-Mcgrath D.E."/>
            <person name="Sieber C.M."/>
            <person name="Emerson J.B."/>
            <person name="Anantharaman K."/>
            <person name="Thomas B.C."/>
            <person name="Malmstrom R."/>
            <person name="Stieglmeier M."/>
            <person name="Klingl A."/>
            <person name="Woyke T."/>
            <person name="Ryan C.M."/>
            <person name="Banfield J.F."/>
        </authorList>
    </citation>
    <scope>NUCLEOTIDE SEQUENCE [LARGE SCALE GENOMIC DNA]</scope>
    <source>
        <strain evidence="12">CG11_big_fil_rev_8_21_14_0_20_35_14</strain>
    </source>
</reference>
<organism evidence="12 13">
    <name type="scientific">Candidatus Roizmanbacteria bacterium CG11_big_fil_rev_8_21_14_0_20_35_14</name>
    <dbReference type="NCBI Taxonomy" id="1974855"/>
    <lineage>
        <taxon>Bacteria</taxon>
        <taxon>Candidatus Roizmaniibacteriota</taxon>
    </lineage>
</organism>
<name>A0A2H0KNS1_9BACT</name>
<dbReference type="GO" id="GO:0031071">
    <property type="term" value="F:cysteine desulfurase activity"/>
    <property type="evidence" value="ECO:0007669"/>
    <property type="project" value="UniProtKB-EC"/>
</dbReference>
<dbReference type="PIRSF" id="PIRSF005572">
    <property type="entry name" value="NifS"/>
    <property type="match status" value="1"/>
</dbReference>
<keyword evidence="5" id="KW-0479">Metal-binding</keyword>
<dbReference type="SUPFAM" id="SSF53383">
    <property type="entry name" value="PLP-dependent transferases"/>
    <property type="match status" value="1"/>
</dbReference>
<proteinExistence type="inferred from homology"/>
<dbReference type="Proteomes" id="UP000229570">
    <property type="component" value="Unassembled WGS sequence"/>
</dbReference>
<dbReference type="PANTHER" id="PTHR11601:SF34">
    <property type="entry name" value="CYSTEINE DESULFURASE"/>
    <property type="match status" value="1"/>
</dbReference>
<protein>
    <recommendedName>
        <fullName evidence="3">cysteine desulfurase</fullName>
        <ecNumber evidence="3">2.8.1.7</ecNumber>
    </recommendedName>
</protein>
<dbReference type="InterPro" id="IPR015424">
    <property type="entry name" value="PyrdxlP-dep_Trfase"/>
</dbReference>
<dbReference type="InterPro" id="IPR015421">
    <property type="entry name" value="PyrdxlP-dep_Trfase_major"/>
</dbReference>
<feature type="domain" description="Aminotransferase class V" evidence="11">
    <location>
        <begin position="4"/>
        <end position="366"/>
    </location>
</feature>
<comment type="catalytic activity">
    <reaction evidence="9">
        <text>(sulfur carrier)-H + L-cysteine = (sulfur carrier)-SH + L-alanine</text>
        <dbReference type="Rhea" id="RHEA:43892"/>
        <dbReference type="Rhea" id="RHEA-COMP:14737"/>
        <dbReference type="Rhea" id="RHEA-COMP:14739"/>
        <dbReference type="ChEBI" id="CHEBI:29917"/>
        <dbReference type="ChEBI" id="CHEBI:35235"/>
        <dbReference type="ChEBI" id="CHEBI:57972"/>
        <dbReference type="ChEBI" id="CHEBI:64428"/>
        <dbReference type="EC" id="2.8.1.7"/>
    </reaction>
</comment>
<dbReference type="NCBIfam" id="NF002806">
    <property type="entry name" value="PRK02948.1"/>
    <property type="match status" value="1"/>
</dbReference>
<keyword evidence="7" id="KW-0408">Iron</keyword>
<comment type="caution">
    <text evidence="12">The sequence shown here is derived from an EMBL/GenBank/DDBJ whole genome shotgun (WGS) entry which is preliminary data.</text>
</comment>
<sequence>MKKIYLDYAATTPIDPRVLKAMIPYFSDKFANTMSLHQMGQIASEAVENSRKTIASFINAKTEEIYFTSSATESNNLALKGVAFANREKGKNHIIISSIEHDCVLESSRWLKRQGFKVDELNVNKFGFVDINQLKKLITTSTVLVSVIHGNNEIGTIQDIKLIGKICREKGVYFHTDASQSLGKVDINVEKMNIDLLTASSHKIYGPKGAAILYIKKGVMIEPIIHGGGHEKGLRSSTSNVPAIVGMGKAVEILQKEGKKENKKIEKLRNILVKGILENIKGTHLNGDPVQRLSNNANISFPSIEGESLLMELDFEGVEVSTGSACSSRTLMPSHVLMAMGAKPQIAHGSIRLSIGRFTTEEEIKKAVKIFIKVVNKLKKFSPFSV</sequence>
<evidence type="ECO:0000313" key="12">
    <source>
        <dbReference type="EMBL" id="PIQ72909.1"/>
    </source>
</evidence>
<evidence type="ECO:0000256" key="7">
    <source>
        <dbReference type="ARBA" id="ARBA00023004"/>
    </source>
</evidence>
<evidence type="ECO:0000256" key="6">
    <source>
        <dbReference type="ARBA" id="ARBA00022898"/>
    </source>
</evidence>